<comment type="similarity">
    <text evidence="1">Belongs to the glycosyltransferase 32 family.</text>
</comment>
<dbReference type="EMBL" id="JAVRRA010024987">
    <property type="protein sequence ID" value="KAK5124593.1"/>
    <property type="molecule type" value="Genomic_DNA"/>
</dbReference>
<organism evidence="2 3">
    <name type="scientific">Cryomyces antarcticus</name>
    <dbReference type="NCBI Taxonomy" id="329879"/>
    <lineage>
        <taxon>Eukaryota</taxon>
        <taxon>Fungi</taxon>
        <taxon>Dikarya</taxon>
        <taxon>Ascomycota</taxon>
        <taxon>Pezizomycotina</taxon>
        <taxon>Dothideomycetes</taxon>
        <taxon>Dothideomycetes incertae sedis</taxon>
        <taxon>Cryomyces</taxon>
    </lineage>
</organism>
<evidence type="ECO:0000256" key="1">
    <source>
        <dbReference type="ARBA" id="ARBA00009003"/>
    </source>
</evidence>
<dbReference type="PANTHER" id="PTHR31834:SF9">
    <property type="entry name" value="INITIATION-SPECIFIC ALPHA-1,6-MANNOSYLTRANSFERASE"/>
    <property type="match status" value="1"/>
</dbReference>
<reference evidence="2 3" key="1">
    <citation type="submission" date="2023-08" db="EMBL/GenBank/DDBJ databases">
        <title>Black Yeasts Isolated from many extreme environments.</title>
        <authorList>
            <person name="Coleine C."/>
            <person name="Stajich J.E."/>
            <person name="Selbmann L."/>
        </authorList>
    </citation>
    <scope>NUCLEOTIDE SEQUENCE [LARGE SCALE GENOMIC DNA]</scope>
    <source>
        <strain evidence="2 3">CCFEE 536</strain>
    </source>
</reference>
<sequence>MRSRRLLQRRVRTAVVLFLLLCLFYLYCPPFVPPDWTNDLRNGRPAPERHEKAKGDFTYHSRFREHIDHDFEARLERALTQIERTAEPQGEGGTMKIWQTWRNLVPPKDRENDMLLWAEFNPGWEYTLVTDDLANEFVDFVLHDIPSLSYTWRTYPSPILRADLLRYLLLWYYGGFYADIDVHPCMSISACGSLVPFFPEADHLSSSHNISLVVGIEIDEPYASADMKKAWHWSRSYGFLQYTLFAPRRFSPILRRAIVRALAHSERHNKEKRRWWRGAKYGEEDILETTGPGMFTDALLDVLSETLPPSHILAQISSLMDRNASTEQSAQSFDSPQDTRVTWAPFHRLQKPLWIDAREAEGIADSMGGLVVLPLNVWANGQRHSGVGSFFSEEACVNHWFGRTWKKGWWEYLVG</sequence>
<dbReference type="InterPro" id="IPR007577">
    <property type="entry name" value="GlycoTrfase_DXD_sugar-bd_CS"/>
</dbReference>
<dbReference type="PANTHER" id="PTHR31834">
    <property type="entry name" value="INITIATION-SPECIFIC ALPHA-1,6-MANNOSYLTRANSFERASE"/>
    <property type="match status" value="1"/>
</dbReference>
<name>A0ABR0KSG3_9PEZI</name>
<keyword evidence="3" id="KW-1185">Reference proteome</keyword>
<dbReference type="SUPFAM" id="SSF53448">
    <property type="entry name" value="Nucleotide-diphospho-sugar transferases"/>
    <property type="match status" value="1"/>
</dbReference>
<dbReference type="Proteomes" id="UP001357485">
    <property type="component" value="Unassembled WGS sequence"/>
</dbReference>
<evidence type="ECO:0008006" key="4">
    <source>
        <dbReference type="Google" id="ProtNLM"/>
    </source>
</evidence>
<proteinExistence type="inferred from homology"/>
<dbReference type="Gene3D" id="3.90.550.20">
    <property type="match status" value="1"/>
</dbReference>
<gene>
    <name evidence="2" type="ORF">LTR16_003479</name>
</gene>
<evidence type="ECO:0000313" key="2">
    <source>
        <dbReference type="EMBL" id="KAK5124593.1"/>
    </source>
</evidence>
<dbReference type="InterPro" id="IPR029044">
    <property type="entry name" value="Nucleotide-diphossugar_trans"/>
</dbReference>
<dbReference type="InterPro" id="IPR039367">
    <property type="entry name" value="Och1-like"/>
</dbReference>
<accession>A0ABR0KSG3</accession>
<evidence type="ECO:0000313" key="3">
    <source>
        <dbReference type="Proteomes" id="UP001357485"/>
    </source>
</evidence>
<protein>
    <recommendedName>
        <fullName evidence="4">Glycosyltransferase family 32 protein</fullName>
    </recommendedName>
</protein>
<comment type="caution">
    <text evidence="2">The sequence shown here is derived from an EMBL/GenBank/DDBJ whole genome shotgun (WGS) entry which is preliminary data.</text>
</comment>
<dbReference type="Pfam" id="PF04488">
    <property type="entry name" value="Gly_transf_sug"/>
    <property type="match status" value="1"/>
</dbReference>